<accession>A0A9W8ICW3</accession>
<dbReference type="AlphaFoldDB" id="A0A9W8ICW3"/>
<name>A0A9W8ICW3_9FUNG</name>
<dbReference type="EMBL" id="JANBUY010000337">
    <property type="protein sequence ID" value="KAJ2859965.1"/>
    <property type="molecule type" value="Genomic_DNA"/>
</dbReference>
<proteinExistence type="predicted"/>
<protein>
    <submittedName>
        <fullName evidence="1">Uncharacterized protein</fullName>
    </submittedName>
</protein>
<comment type="caution">
    <text evidence="1">The sequence shown here is derived from an EMBL/GenBank/DDBJ whole genome shotgun (WGS) entry which is preliminary data.</text>
</comment>
<reference evidence="1" key="1">
    <citation type="submission" date="2022-07" db="EMBL/GenBank/DDBJ databases">
        <title>Phylogenomic reconstructions and comparative analyses of Kickxellomycotina fungi.</title>
        <authorList>
            <person name="Reynolds N.K."/>
            <person name="Stajich J.E."/>
            <person name="Barry K."/>
            <person name="Grigoriev I.V."/>
            <person name="Crous P."/>
            <person name="Smith M.E."/>
        </authorList>
    </citation>
    <scope>NUCLEOTIDE SEQUENCE</scope>
    <source>
        <strain evidence="1">RSA 476</strain>
    </source>
</reference>
<evidence type="ECO:0000313" key="2">
    <source>
        <dbReference type="Proteomes" id="UP001140074"/>
    </source>
</evidence>
<gene>
    <name evidence="1" type="ORF">GGH94_005791</name>
</gene>
<organism evidence="1 2">
    <name type="scientific">Coemansia aciculifera</name>
    <dbReference type="NCBI Taxonomy" id="417176"/>
    <lineage>
        <taxon>Eukaryota</taxon>
        <taxon>Fungi</taxon>
        <taxon>Fungi incertae sedis</taxon>
        <taxon>Zoopagomycota</taxon>
        <taxon>Kickxellomycotina</taxon>
        <taxon>Kickxellomycetes</taxon>
        <taxon>Kickxellales</taxon>
        <taxon>Kickxellaceae</taxon>
        <taxon>Coemansia</taxon>
    </lineage>
</organism>
<keyword evidence="2" id="KW-1185">Reference proteome</keyword>
<dbReference type="Proteomes" id="UP001140074">
    <property type="component" value="Unassembled WGS sequence"/>
</dbReference>
<sequence length="177" mass="19552">MNPNQLRLLLGILLELPLMPHDRQKITRLHSLQLLLRTTSTRADPSQVNRSTFNKWPKTLLSALGLVSGSTLSVDESLVKIMANIPFMGNFCTYAVPMDILPEEFTKAANNVCLTEPMPHINWPHVQVSPSQGVAGIGVATAEELVVLKEAQILRSQWHPSELPHSKAASSIHMECS</sequence>
<evidence type="ECO:0000313" key="1">
    <source>
        <dbReference type="EMBL" id="KAJ2859965.1"/>
    </source>
</evidence>